<dbReference type="EC" id="4.1.2.25" evidence="1"/>
<accession>A0ACC7P870</accession>
<protein>
    <submittedName>
        <fullName evidence="1">Dihydroneopterin aldolase</fullName>
        <ecNumber evidence="1">4.1.2.25</ecNumber>
    </submittedName>
</protein>
<proteinExistence type="predicted"/>
<organism evidence="1 2">
    <name type="scientific">Paenibacillus mesotrionivorans</name>
    <dbReference type="NCBI Taxonomy" id="3160968"/>
    <lineage>
        <taxon>Bacteria</taxon>
        <taxon>Bacillati</taxon>
        <taxon>Bacillota</taxon>
        <taxon>Bacilli</taxon>
        <taxon>Bacillales</taxon>
        <taxon>Paenibacillaceae</taxon>
        <taxon>Paenibacillus</taxon>
    </lineage>
</organism>
<comment type="caution">
    <text evidence="1">The sequence shown here is derived from an EMBL/GenBank/DDBJ whole genome shotgun (WGS) entry which is preliminary data.</text>
</comment>
<dbReference type="Proteomes" id="UP001631969">
    <property type="component" value="Unassembled WGS sequence"/>
</dbReference>
<dbReference type="EMBL" id="JBJURJ010000026">
    <property type="protein sequence ID" value="MFM9332161.1"/>
    <property type="molecule type" value="Genomic_DNA"/>
</dbReference>
<evidence type="ECO:0000313" key="2">
    <source>
        <dbReference type="Proteomes" id="UP001631969"/>
    </source>
</evidence>
<sequence>MDKMVLNGMEFFGYHGVFPEENKLGQRFYIDVEMVLDLQEAGRLDDLSLTVNYAEVYGVVKEIAEGPPFKLIEALAERVASVLLQTYTSIYEIAVRVTKPHPPFETHFDGVTVHIHRKRA</sequence>
<name>A0ACC7P870_9BACL</name>
<reference evidence="1" key="1">
    <citation type="submission" date="2024-12" db="EMBL/GenBank/DDBJ databases">
        <authorList>
            <person name="Wu N."/>
        </authorList>
    </citation>
    <scope>NUCLEOTIDE SEQUENCE</scope>
    <source>
        <strain evidence="1">P15</strain>
    </source>
</reference>
<keyword evidence="2" id="KW-1185">Reference proteome</keyword>
<keyword evidence="1" id="KW-0456">Lyase</keyword>
<evidence type="ECO:0000313" key="1">
    <source>
        <dbReference type="EMBL" id="MFM9332161.1"/>
    </source>
</evidence>
<gene>
    <name evidence="1" type="primary">folB</name>
    <name evidence="1" type="ORF">ACI1P1_28085</name>
</gene>